<keyword evidence="8" id="KW-0406">Ion transport</keyword>
<dbReference type="Gene3D" id="1.20.58.340">
    <property type="entry name" value="Magnesium transport protein CorA, transmembrane region"/>
    <property type="match status" value="2"/>
</dbReference>
<keyword evidence="8" id="KW-0460">Magnesium</keyword>
<comment type="caution">
    <text evidence="9">The sequence shown here is derived from an EMBL/GenBank/DDBJ whole genome shotgun (WGS) entry which is preliminary data.</text>
</comment>
<feature type="transmembrane region" description="Helical" evidence="8">
    <location>
        <begin position="298"/>
        <end position="322"/>
    </location>
</feature>
<evidence type="ECO:0000313" key="9">
    <source>
        <dbReference type="EMBL" id="MXV50496.1"/>
    </source>
</evidence>
<dbReference type="PANTHER" id="PTHR46494">
    <property type="entry name" value="CORA FAMILY METAL ION TRANSPORTER (EUROFUNG)"/>
    <property type="match status" value="1"/>
</dbReference>
<dbReference type="NCBIfam" id="TIGR00383">
    <property type="entry name" value="corA"/>
    <property type="match status" value="1"/>
</dbReference>
<comment type="function">
    <text evidence="8">Mediates influx of magnesium ions.</text>
</comment>
<dbReference type="RefSeq" id="WP_160843665.1">
    <property type="nucleotide sequence ID" value="NZ_WVHT01000002.1"/>
</dbReference>
<dbReference type="Proteomes" id="UP000466586">
    <property type="component" value="Unassembled WGS sequence"/>
</dbReference>
<evidence type="ECO:0000256" key="5">
    <source>
        <dbReference type="ARBA" id="ARBA00022692"/>
    </source>
</evidence>
<proteinExistence type="inferred from homology"/>
<evidence type="ECO:0000256" key="2">
    <source>
        <dbReference type="ARBA" id="ARBA00009765"/>
    </source>
</evidence>
<comment type="subcellular location">
    <subcellularLocation>
        <location evidence="1">Cell membrane</location>
        <topology evidence="1">Multi-pass membrane protein</topology>
    </subcellularLocation>
    <subcellularLocation>
        <location evidence="8">Membrane</location>
        <topology evidence="8">Multi-pass membrane protein</topology>
    </subcellularLocation>
</comment>
<organism evidence="9 10">
    <name type="scientific">Hufsiella arboris</name>
    <dbReference type="NCBI Taxonomy" id="2695275"/>
    <lineage>
        <taxon>Bacteria</taxon>
        <taxon>Pseudomonadati</taxon>
        <taxon>Bacteroidota</taxon>
        <taxon>Sphingobacteriia</taxon>
        <taxon>Sphingobacteriales</taxon>
        <taxon>Sphingobacteriaceae</taxon>
        <taxon>Hufsiella</taxon>
    </lineage>
</organism>
<dbReference type="InterPro" id="IPR002523">
    <property type="entry name" value="MgTranspt_CorA/ZnTranspt_ZntB"/>
</dbReference>
<dbReference type="SUPFAM" id="SSF143865">
    <property type="entry name" value="CorA soluble domain-like"/>
    <property type="match status" value="1"/>
</dbReference>
<protein>
    <recommendedName>
        <fullName evidence="8">Magnesium transport protein CorA</fullName>
    </recommendedName>
</protein>
<dbReference type="InterPro" id="IPR004488">
    <property type="entry name" value="Mg/Co-transport_prot_CorA"/>
</dbReference>
<evidence type="ECO:0000256" key="8">
    <source>
        <dbReference type="RuleBase" id="RU362010"/>
    </source>
</evidence>
<evidence type="ECO:0000256" key="1">
    <source>
        <dbReference type="ARBA" id="ARBA00004651"/>
    </source>
</evidence>
<dbReference type="AlphaFoldDB" id="A0A7K1Y7G7"/>
<dbReference type="GO" id="GO:0050897">
    <property type="term" value="F:cobalt ion binding"/>
    <property type="evidence" value="ECO:0007669"/>
    <property type="project" value="TreeGrafter"/>
</dbReference>
<dbReference type="Pfam" id="PF01544">
    <property type="entry name" value="CorA"/>
    <property type="match status" value="1"/>
</dbReference>
<dbReference type="PANTHER" id="PTHR46494:SF1">
    <property type="entry name" value="CORA FAMILY METAL ION TRANSPORTER (EUROFUNG)"/>
    <property type="match status" value="1"/>
</dbReference>
<dbReference type="GO" id="GO:0000287">
    <property type="term" value="F:magnesium ion binding"/>
    <property type="evidence" value="ECO:0007669"/>
    <property type="project" value="TreeGrafter"/>
</dbReference>
<keyword evidence="6 8" id="KW-1133">Transmembrane helix</keyword>
<keyword evidence="5 8" id="KW-0812">Transmembrane</keyword>
<dbReference type="GO" id="GO:0015095">
    <property type="term" value="F:magnesium ion transmembrane transporter activity"/>
    <property type="evidence" value="ECO:0007669"/>
    <property type="project" value="UniProtKB-UniRule"/>
</dbReference>
<keyword evidence="7 8" id="KW-0472">Membrane</keyword>
<comment type="similarity">
    <text evidence="2 8">Belongs to the CorA metal ion transporter (MIT) (TC 1.A.35) family.</text>
</comment>
<dbReference type="CDD" id="cd12828">
    <property type="entry name" value="TmCorA-like_1"/>
    <property type="match status" value="1"/>
</dbReference>
<keyword evidence="3 8" id="KW-0813">Transport</keyword>
<keyword evidence="4 8" id="KW-1003">Cell membrane</keyword>
<dbReference type="Gene3D" id="3.30.460.20">
    <property type="entry name" value="CorA soluble domain-like"/>
    <property type="match status" value="1"/>
</dbReference>
<name>A0A7K1Y7G7_9SPHI</name>
<keyword evidence="10" id="KW-1185">Reference proteome</keyword>
<dbReference type="FunFam" id="1.20.58.340:FF:000012">
    <property type="entry name" value="Magnesium transport protein CorA"/>
    <property type="match status" value="1"/>
</dbReference>
<dbReference type="InterPro" id="IPR045863">
    <property type="entry name" value="CorA_TM1_TM2"/>
</dbReference>
<dbReference type="GO" id="GO:0005886">
    <property type="term" value="C:plasma membrane"/>
    <property type="evidence" value="ECO:0007669"/>
    <property type="project" value="UniProtKB-SubCell"/>
</dbReference>
<evidence type="ECO:0000256" key="3">
    <source>
        <dbReference type="ARBA" id="ARBA00022448"/>
    </source>
</evidence>
<evidence type="ECO:0000313" key="10">
    <source>
        <dbReference type="Proteomes" id="UP000466586"/>
    </source>
</evidence>
<dbReference type="InterPro" id="IPR045861">
    <property type="entry name" value="CorA_cytoplasmic_dom"/>
</dbReference>
<gene>
    <name evidence="8 9" type="primary">corA</name>
    <name evidence="9" type="ORF">GS399_05880</name>
</gene>
<evidence type="ECO:0000256" key="6">
    <source>
        <dbReference type="ARBA" id="ARBA00022989"/>
    </source>
</evidence>
<dbReference type="GO" id="GO:0015087">
    <property type="term" value="F:cobalt ion transmembrane transporter activity"/>
    <property type="evidence" value="ECO:0007669"/>
    <property type="project" value="UniProtKB-UniRule"/>
</dbReference>
<evidence type="ECO:0000256" key="7">
    <source>
        <dbReference type="ARBA" id="ARBA00023136"/>
    </source>
</evidence>
<reference evidence="9 10" key="1">
    <citation type="submission" date="2019-11" db="EMBL/GenBank/DDBJ databases">
        <title>Pedobacter sp. HMF7647 Genome sequencing and assembly.</title>
        <authorList>
            <person name="Kang H."/>
            <person name="Kim H."/>
            <person name="Joh K."/>
        </authorList>
    </citation>
    <scope>NUCLEOTIDE SEQUENCE [LARGE SCALE GENOMIC DNA]</scope>
    <source>
        <strain evidence="9 10">HMF7647</strain>
    </source>
</reference>
<dbReference type="SUPFAM" id="SSF144083">
    <property type="entry name" value="Magnesium transport protein CorA, transmembrane region"/>
    <property type="match status" value="1"/>
</dbReference>
<accession>A0A7K1Y7G7</accession>
<sequence>MKRFVIKKQTSIIAPGSSPGAIELEDGALKPIIRVHSYNEKSYFQDEISSAEELEISLRKHKALTKWIEVRGLGSIKMLDLISNKFHIHNLVIEDIVTISQRPKLDEYDDYIFAISRLIFVNKNLEIENQQVSFIVMPDIMISFQEGHEDMCKNLIARLKAGKGIIRTAGPSFMMYSLMDVIIDQYFTLLYRMSDELDALEELLQRKPNKHIMYKIQDIKRVMVLLRRTAWPERDKINDMIRSESRLITDETRTFLKDAYDHCMHVVDLVESFKDVTTTLVDMNLSIISNRMNEIMKVLTIISSIFIPLTFIAGVYGMNFAYEDPKTHHILPHNMPELYAKNGYLYTLIVMAIIAVIQIIYFWRKGWLRD</sequence>
<evidence type="ECO:0000256" key="4">
    <source>
        <dbReference type="ARBA" id="ARBA00022475"/>
    </source>
</evidence>
<dbReference type="EMBL" id="WVHT01000002">
    <property type="protein sequence ID" value="MXV50496.1"/>
    <property type="molecule type" value="Genomic_DNA"/>
</dbReference>
<feature type="transmembrane region" description="Helical" evidence="8">
    <location>
        <begin position="342"/>
        <end position="363"/>
    </location>
</feature>